<feature type="transmembrane region" description="Helical" evidence="1">
    <location>
        <begin position="116"/>
        <end position="137"/>
    </location>
</feature>
<name>R8AZ75_9GAMM</name>
<feature type="transmembrane region" description="Helical" evidence="1">
    <location>
        <begin position="43"/>
        <end position="64"/>
    </location>
</feature>
<dbReference type="InterPro" id="IPR052710">
    <property type="entry name" value="CAAX_protease"/>
</dbReference>
<dbReference type="PATRIC" id="fig|1318628.3.peg.2605"/>
<dbReference type="AlphaFoldDB" id="R8AZ75"/>
<keyword evidence="1" id="KW-0472">Membrane</keyword>
<dbReference type="Pfam" id="PF02517">
    <property type="entry name" value="Rce1-like"/>
    <property type="match status" value="1"/>
</dbReference>
<reference evidence="3 4" key="1">
    <citation type="journal article" date="2013" name="Genome Announc.">
        <title>Draft Genome Sequence of the Moderately Halophilic Bacterium Marinobacter lipolyticus Strain SM19.</title>
        <authorList>
            <person name="Papke R.T."/>
            <person name="de la Haba R.R."/>
            <person name="Infante-Dominguez C."/>
            <person name="Perez D."/>
            <person name="Sanchez-Porro C."/>
            <person name="Lapierre P."/>
            <person name="Ventosa A."/>
        </authorList>
    </citation>
    <scope>NUCLEOTIDE SEQUENCE [LARGE SCALE GENOMIC DNA]</scope>
    <source>
        <strain evidence="3 4">SM19</strain>
    </source>
</reference>
<gene>
    <name evidence="3" type="ORF">MARLIPOL_13039</name>
</gene>
<evidence type="ECO:0000313" key="3">
    <source>
        <dbReference type="EMBL" id="EON91638.1"/>
    </source>
</evidence>
<evidence type="ECO:0000313" key="4">
    <source>
        <dbReference type="Proteomes" id="UP000016540"/>
    </source>
</evidence>
<feature type="domain" description="CAAX prenyl protease 2/Lysostaphin resistance protein A-like" evidence="2">
    <location>
        <begin position="90"/>
        <end position="178"/>
    </location>
</feature>
<evidence type="ECO:0000259" key="2">
    <source>
        <dbReference type="Pfam" id="PF02517"/>
    </source>
</evidence>
<dbReference type="PANTHER" id="PTHR36435">
    <property type="entry name" value="SLR1288 PROTEIN"/>
    <property type="match status" value="1"/>
</dbReference>
<feature type="transmembrane region" description="Helical" evidence="1">
    <location>
        <begin position="85"/>
        <end position="104"/>
    </location>
</feature>
<dbReference type="InterPro" id="IPR003675">
    <property type="entry name" value="Rce1/LyrA-like_dom"/>
</dbReference>
<dbReference type="GO" id="GO:0004175">
    <property type="term" value="F:endopeptidase activity"/>
    <property type="evidence" value="ECO:0007669"/>
    <property type="project" value="UniProtKB-ARBA"/>
</dbReference>
<accession>R8AZ75</accession>
<sequence>MADISSKRMSTLSVLGFQSLIAIVAVIAFYLTGVEVYTNELPVAHVILLGGLGALFTYIAMFLLTSGWTSSSSPLRDQMRFLHKFACSYSWPVLVTLSVLAGFGEELLFRGVIQGWLTEQFGAVFALAAAAILFGLVHVLSFAYFVIATLLGVVLGLAYIWSESLLLTMVWHGAYDVVALYCLRHYPHRFGVD</sequence>
<protein>
    <submittedName>
        <fullName evidence="3">Abortive infection protein</fullName>
    </submittedName>
</protein>
<dbReference type="HOGENOM" id="CLU_087412_0_0_6"/>
<dbReference type="PANTHER" id="PTHR36435:SF1">
    <property type="entry name" value="CAAX AMINO TERMINAL PROTEASE FAMILY PROTEIN"/>
    <property type="match status" value="1"/>
</dbReference>
<dbReference type="GO" id="GO:0080120">
    <property type="term" value="P:CAAX-box protein maturation"/>
    <property type="evidence" value="ECO:0007669"/>
    <property type="project" value="UniProtKB-ARBA"/>
</dbReference>
<keyword evidence="4" id="KW-1185">Reference proteome</keyword>
<keyword evidence="1" id="KW-1133">Transmembrane helix</keyword>
<dbReference type="Proteomes" id="UP000016540">
    <property type="component" value="Unassembled WGS sequence"/>
</dbReference>
<dbReference type="STRING" id="1318628.MARLIPOL_13039"/>
<feature type="transmembrane region" description="Helical" evidence="1">
    <location>
        <begin position="12"/>
        <end position="31"/>
    </location>
</feature>
<proteinExistence type="predicted"/>
<dbReference type="eggNOG" id="COG1266">
    <property type="taxonomic scope" value="Bacteria"/>
</dbReference>
<organism evidence="3 4">
    <name type="scientific">Marinobacter lipolyticus SM19</name>
    <dbReference type="NCBI Taxonomy" id="1318628"/>
    <lineage>
        <taxon>Bacteria</taxon>
        <taxon>Pseudomonadati</taxon>
        <taxon>Pseudomonadota</taxon>
        <taxon>Gammaproteobacteria</taxon>
        <taxon>Pseudomonadales</taxon>
        <taxon>Marinobacteraceae</taxon>
        <taxon>Marinobacter</taxon>
    </lineage>
</organism>
<keyword evidence="1" id="KW-0812">Transmembrane</keyword>
<comment type="caution">
    <text evidence="3">The sequence shown here is derived from an EMBL/GenBank/DDBJ whole genome shotgun (WGS) entry which is preliminary data.</text>
</comment>
<dbReference type="RefSeq" id="WP_012138703.1">
    <property type="nucleotide sequence ID" value="NZ_KE007326.1"/>
</dbReference>
<evidence type="ECO:0000256" key="1">
    <source>
        <dbReference type="SAM" id="Phobius"/>
    </source>
</evidence>
<dbReference type="EMBL" id="ASAD01000014">
    <property type="protein sequence ID" value="EON91638.1"/>
    <property type="molecule type" value="Genomic_DNA"/>
</dbReference>